<organism evidence="2 3">
    <name type="scientific">Caerostris darwini</name>
    <dbReference type="NCBI Taxonomy" id="1538125"/>
    <lineage>
        <taxon>Eukaryota</taxon>
        <taxon>Metazoa</taxon>
        <taxon>Ecdysozoa</taxon>
        <taxon>Arthropoda</taxon>
        <taxon>Chelicerata</taxon>
        <taxon>Arachnida</taxon>
        <taxon>Araneae</taxon>
        <taxon>Araneomorphae</taxon>
        <taxon>Entelegynae</taxon>
        <taxon>Araneoidea</taxon>
        <taxon>Araneidae</taxon>
        <taxon>Caerostris</taxon>
    </lineage>
</organism>
<accession>A0AAV4M6H8</accession>
<evidence type="ECO:0000313" key="2">
    <source>
        <dbReference type="EMBL" id="GIX67958.1"/>
    </source>
</evidence>
<reference evidence="2 3" key="1">
    <citation type="submission" date="2021-06" db="EMBL/GenBank/DDBJ databases">
        <title>Caerostris darwini draft genome.</title>
        <authorList>
            <person name="Kono N."/>
            <person name="Arakawa K."/>
        </authorList>
    </citation>
    <scope>NUCLEOTIDE SEQUENCE [LARGE SCALE GENOMIC DNA]</scope>
</reference>
<feature type="region of interest" description="Disordered" evidence="1">
    <location>
        <begin position="1"/>
        <end position="28"/>
    </location>
</feature>
<name>A0AAV4M6H8_9ARAC</name>
<proteinExistence type="predicted"/>
<dbReference type="EMBL" id="BPLQ01000140">
    <property type="protein sequence ID" value="GIX67958.1"/>
    <property type="molecule type" value="Genomic_DNA"/>
</dbReference>
<protein>
    <submittedName>
        <fullName evidence="2">Uncharacterized protein</fullName>
    </submittedName>
</protein>
<evidence type="ECO:0000256" key="1">
    <source>
        <dbReference type="SAM" id="MobiDB-lite"/>
    </source>
</evidence>
<gene>
    <name evidence="2" type="ORF">CDAR_45981</name>
</gene>
<dbReference type="Proteomes" id="UP001054837">
    <property type="component" value="Unassembled WGS sequence"/>
</dbReference>
<evidence type="ECO:0000313" key="3">
    <source>
        <dbReference type="Proteomes" id="UP001054837"/>
    </source>
</evidence>
<keyword evidence="3" id="KW-1185">Reference proteome</keyword>
<dbReference type="AlphaFoldDB" id="A0AAV4M6H8"/>
<comment type="caution">
    <text evidence="2">The sequence shown here is derived from an EMBL/GenBank/DDBJ whole genome shotgun (WGS) entry which is preliminary data.</text>
</comment>
<sequence length="102" mass="11812">MRKKKKPLCHKPPAQRTRRSLSDVLQPRRSAKRGVNSWMEAFKTIHLASSWELFGDDSLAIKLAMLKSLEMLFGREVLVRFQHEMSIRQHLPKGSISVKTEV</sequence>